<dbReference type="EnsemblMetazoa" id="SSS_1510s_mrna">
    <property type="protein sequence ID" value="KAF7488880.1"/>
    <property type="gene ID" value="SSS_1510"/>
</dbReference>
<organism evidence="14">
    <name type="scientific">Sarcoptes scabiei</name>
    <name type="common">Itch mite</name>
    <name type="synonym">Acarus scabiei</name>
    <dbReference type="NCBI Taxonomy" id="52283"/>
    <lineage>
        <taxon>Eukaryota</taxon>
        <taxon>Metazoa</taxon>
        <taxon>Ecdysozoa</taxon>
        <taxon>Arthropoda</taxon>
        <taxon>Chelicerata</taxon>
        <taxon>Arachnida</taxon>
        <taxon>Acari</taxon>
        <taxon>Acariformes</taxon>
        <taxon>Sarcoptiformes</taxon>
        <taxon>Astigmata</taxon>
        <taxon>Psoroptidia</taxon>
        <taxon>Sarcoptoidea</taxon>
        <taxon>Sarcoptidae</taxon>
        <taxon>Sarcoptinae</taxon>
        <taxon>Sarcoptes</taxon>
    </lineage>
</organism>
<evidence type="ECO:0000256" key="8">
    <source>
        <dbReference type="ARBA" id="ARBA00023065"/>
    </source>
</evidence>
<dbReference type="InterPro" id="IPR001873">
    <property type="entry name" value="ENaC"/>
</dbReference>
<reference evidence="14" key="2">
    <citation type="submission" date="2020-01" db="EMBL/GenBank/DDBJ databases">
        <authorList>
            <person name="Korhonen P.K.K."/>
            <person name="Guangxu M.G."/>
            <person name="Wang T.W."/>
            <person name="Stroehlein A.J.S."/>
            <person name="Young N.D."/>
            <person name="Ang C.-S.A."/>
            <person name="Fernando D.W.F."/>
            <person name="Lu H.L."/>
            <person name="Taylor S.T."/>
            <person name="Ehtesham M.E.M."/>
            <person name="Najaraj S.H.N."/>
            <person name="Harsha G.H.G."/>
            <person name="Madugundu A.M."/>
            <person name="Renuse S.R."/>
            <person name="Holt D.H."/>
            <person name="Pandey A.P."/>
            <person name="Papenfuss A.P."/>
            <person name="Gasser R.B.G."/>
            <person name="Fischer K.F."/>
        </authorList>
    </citation>
    <scope>NUCLEOTIDE SEQUENCE</scope>
    <source>
        <strain evidence="14">SSS_KF_BRIS2020</strain>
    </source>
</reference>
<evidence type="ECO:0000256" key="5">
    <source>
        <dbReference type="ARBA" id="ARBA00022692"/>
    </source>
</evidence>
<keyword evidence="9 13" id="KW-0472">Membrane</keyword>
<feature type="transmembrane region" description="Helical" evidence="13">
    <location>
        <begin position="384"/>
        <end position="408"/>
    </location>
</feature>
<keyword evidence="10 12" id="KW-0739">Sodium transport</keyword>
<evidence type="ECO:0000256" key="11">
    <source>
        <dbReference type="ARBA" id="ARBA00023303"/>
    </source>
</evidence>
<reference evidence="16" key="1">
    <citation type="journal article" date="2020" name="PLoS Negl. Trop. Dis.">
        <title>High-quality nuclear genome for Sarcoptes scabiei-A critical resource for a neglected parasite.</title>
        <authorList>
            <person name="Korhonen P.K."/>
            <person name="Gasser R.B."/>
            <person name="Ma G."/>
            <person name="Wang T."/>
            <person name="Stroehlein A.J."/>
            <person name="Young N.D."/>
            <person name="Ang C.S."/>
            <person name="Fernando D.D."/>
            <person name="Lu H.C."/>
            <person name="Taylor S."/>
            <person name="Reynolds S.L."/>
            <person name="Mofiz E."/>
            <person name="Najaraj S.H."/>
            <person name="Gowda H."/>
            <person name="Madugundu A."/>
            <person name="Renuse S."/>
            <person name="Holt D."/>
            <person name="Pandey A."/>
            <person name="Papenfuss A.T."/>
            <person name="Fischer K."/>
        </authorList>
    </citation>
    <scope>NUCLEOTIDE SEQUENCE [LARGE SCALE GENOMIC DNA]</scope>
</reference>
<evidence type="ECO:0000256" key="12">
    <source>
        <dbReference type="RuleBase" id="RU000679"/>
    </source>
</evidence>
<dbReference type="GO" id="GO:0015280">
    <property type="term" value="F:ligand-gated sodium channel activity"/>
    <property type="evidence" value="ECO:0007669"/>
    <property type="project" value="TreeGrafter"/>
</dbReference>
<proteinExistence type="inferred from homology"/>
<evidence type="ECO:0000256" key="13">
    <source>
        <dbReference type="SAM" id="Phobius"/>
    </source>
</evidence>
<dbReference type="OrthoDB" id="6487316at2759"/>
<dbReference type="Pfam" id="PF00858">
    <property type="entry name" value="ASC"/>
    <property type="match status" value="1"/>
</dbReference>
<evidence type="ECO:0000256" key="4">
    <source>
        <dbReference type="ARBA" id="ARBA00022461"/>
    </source>
</evidence>
<dbReference type="Proteomes" id="UP000070412">
    <property type="component" value="Unassembled WGS sequence"/>
</dbReference>
<evidence type="ECO:0000256" key="9">
    <source>
        <dbReference type="ARBA" id="ARBA00023136"/>
    </source>
</evidence>
<dbReference type="PANTHER" id="PTHR11690">
    <property type="entry name" value="AMILORIDE-SENSITIVE SODIUM CHANNEL-RELATED"/>
    <property type="match status" value="1"/>
</dbReference>
<reference evidence="15" key="3">
    <citation type="submission" date="2022-06" db="UniProtKB">
        <authorList>
            <consortium name="EnsemblMetazoa"/>
        </authorList>
    </citation>
    <scope>IDENTIFICATION</scope>
</reference>
<dbReference type="EMBL" id="WVUK01000065">
    <property type="protein sequence ID" value="KAF7488880.1"/>
    <property type="molecule type" value="Genomic_DNA"/>
</dbReference>
<keyword evidence="11 12" id="KW-0407">Ion channel</keyword>
<feature type="non-terminal residue" evidence="14">
    <location>
        <position position="1"/>
    </location>
</feature>
<name>A0A834VAZ3_SARSC</name>
<keyword evidence="7" id="KW-0915">Sodium</keyword>
<protein>
    <submittedName>
        <fullName evidence="14 15">Uncharacterized protein</fullName>
    </submittedName>
</protein>
<evidence type="ECO:0000313" key="15">
    <source>
        <dbReference type="EnsemblMetazoa" id="KAF7488880.1"/>
    </source>
</evidence>
<evidence type="ECO:0000256" key="6">
    <source>
        <dbReference type="ARBA" id="ARBA00022989"/>
    </source>
</evidence>
<keyword evidence="8 12" id="KW-0406">Ion transport</keyword>
<sequence length="465" mass="53569">YLVCDLYFRYPTTVDIRVDPSPFVHLPGVTVCSELSSTILVEKLIAIEPSIYDDFVGKTRTEISLMLKKRKHRDKLIKSLLSQTIDKQHELTVSSTKFFKLCQLATPLGQLIGPQIDQFSIKSFDFDNWDLKSNKLNLKAAYNKINCSSLSTIQETISYEFKCFTLFLNRTAYDDINYQIPKDVAANLKYLAWIELNRDFMFNGLIYIHSPEMSHQYSSSSSTQQLDPDKHQFVSIAFERKITKLLPPPYATKCYDYRRDGYACRDDCMTQCKTKRYLQLDGWPGDVYADQNVTRKFSKMWTNPWSSAGHLEEGLSSESLASCSRECGHRDDCQSVQYDVLTARVKERDEDDRQQSHSFTIGILPPKNFQIINEHVPKFQNIEFLIYIGGLISLYLGISVVSVGIHALSCVTFSSKHQSNIFLWFYRSIGSRSKEKQTMLGQQKTDKTIYYGLQSPEKNLQTTIH</sequence>
<evidence type="ECO:0000313" key="14">
    <source>
        <dbReference type="EMBL" id="KAF7488880.1"/>
    </source>
</evidence>
<keyword evidence="3 12" id="KW-0813">Transport</keyword>
<keyword evidence="4 12" id="KW-0894">Sodium channel</keyword>
<keyword evidence="5 12" id="KW-0812">Transmembrane</keyword>
<evidence type="ECO:0000313" key="16">
    <source>
        <dbReference type="Proteomes" id="UP000070412"/>
    </source>
</evidence>
<evidence type="ECO:0000256" key="7">
    <source>
        <dbReference type="ARBA" id="ARBA00023053"/>
    </source>
</evidence>
<dbReference type="AlphaFoldDB" id="A0A834VAZ3"/>
<comment type="subcellular location">
    <subcellularLocation>
        <location evidence="1">Membrane</location>
        <topology evidence="1">Multi-pass membrane protein</topology>
    </subcellularLocation>
</comment>
<evidence type="ECO:0000256" key="10">
    <source>
        <dbReference type="ARBA" id="ARBA00023201"/>
    </source>
</evidence>
<evidence type="ECO:0000256" key="3">
    <source>
        <dbReference type="ARBA" id="ARBA00022448"/>
    </source>
</evidence>
<evidence type="ECO:0000256" key="1">
    <source>
        <dbReference type="ARBA" id="ARBA00004141"/>
    </source>
</evidence>
<evidence type="ECO:0000256" key="2">
    <source>
        <dbReference type="ARBA" id="ARBA00007193"/>
    </source>
</evidence>
<gene>
    <name evidence="14" type="ORF">SSS_1510</name>
</gene>
<keyword evidence="16" id="KW-1185">Reference proteome</keyword>
<dbReference type="GO" id="GO:0005886">
    <property type="term" value="C:plasma membrane"/>
    <property type="evidence" value="ECO:0007669"/>
    <property type="project" value="TreeGrafter"/>
</dbReference>
<keyword evidence="6 13" id="KW-1133">Transmembrane helix</keyword>
<accession>A0A834VAZ3</accession>
<comment type="similarity">
    <text evidence="2 12">Belongs to the amiloride-sensitive sodium channel (TC 1.A.6) family.</text>
</comment>